<feature type="compositionally biased region" description="Low complexity" evidence="1">
    <location>
        <begin position="1177"/>
        <end position="1186"/>
    </location>
</feature>
<feature type="region of interest" description="Disordered" evidence="1">
    <location>
        <begin position="127"/>
        <end position="366"/>
    </location>
</feature>
<evidence type="ECO:0008006" key="4">
    <source>
        <dbReference type="Google" id="ProtNLM"/>
    </source>
</evidence>
<comment type="caution">
    <text evidence="2">The sequence shown here is derived from an EMBL/GenBank/DDBJ whole genome shotgun (WGS) entry which is preliminary data.</text>
</comment>
<feature type="compositionally biased region" description="Polar residues" evidence="1">
    <location>
        <begin position="184"/>
        <end position="193"/>
    </location>
</feature>
<feature type="compositionally biased region" description="Basic and acidic residues" evidence="1">
    <location>
        <begin position="411"/>
        <end position="424"/>
    </location>
</feature>
<organism evidence="2 3">
    <name type="scientific">Echria macrotheca</name>
    <dbReference type="NCBI Taxonomy" id="438768"/>
    <lineage>
        <taxon>Eukaryota</taxon>
        <taxon>Fungi</taxon>
        <taxon>Dikarya</taxon>
        <taxon>Ascomycota</taxon>
        <taxon>Pezizomycotina</taxon>
        <taxon>Sordariomycetes</taxon>
        <taxon>Sordariomycetidae</taxon>
        <taxon>Sordariales</taxon>
        <taxon>Schizotheciaceae</taxon>
        <taxon>Echria</taxon>
    </lineage>
</organism>
<feature type="region of interest" description="Disordered" evidence="1">
    <location>
        <begin position="762"/>
        <end position="781"/>
    </location>
</feature>
<feature type="compositionally biased region" description="Basic and acidic residues" evidence="1">
    <location>
        <begin position="653"/>
        <end position="663"/>
    </location>
</feature>
<feature type="compositionally biased region" description="Basic and acidic residues" evidence="1">
    <location>
        <begin position="589"/>
        <end position="601"/>
    </location>
</feature>
<gene>
    <name evidence="2" type="ORF">QBC47DRAFT_78574</name>
</gene>
<feature type="compositionally biased region" description="Polar residues" evidence="1">
    <location>
        <begin position="430"/>
        <end position="440"/>
    </location>
</feature>
<dbReference type="Gene3D" id="3.40.20.10">
    <property type="entry name" value="Severin"/>
    <property type="match status" value="1"/>
</dbReference>
<dbReference type="EMBL" id="MU839841">
    <property type="protein sequence ID" value="KAK1751887.1"/>
    <property type="molecule type" value="Genomic_DNA"/>
</dbReference>
<feature type="compositionally biased region" description="Low complexity" evidence="1">
    <location>
        <begin position="1055"/>
        <end position="1066"/>
    </location>
</feature>
<feature type="compositionally biased region" description="Pro residues" evidence="1">
    <location>
        <begin position="1069"/>
        <end position="1079"/>
    </location>
</feature>
<feature type="compositionally biased region" description="Polar residues" evidence="1">
    <location>
        <begin position="226"/>
        <end position="240"/>
    </location>
</feature>
<keyword evidence="3" id="KW-1185">Reference proteome</keyword>
<evidence type="ECO:0000313" key="3">
    <source>
        <dbReference type="Proteomes" id="UP001239445"/>
    </source>
</evidence>
<dbReference type="Proteomes" id="UP001239445">
    <property type="component" value="Unassembled WGS sequence"/>
</dbReference>
<feature type="compositionally biased region" description="Basic and acidic residues" evidence="1">
    <location>
        <begin position="528"/>
        <end position="544"/>
    </location>
</feature>
<feature type="region of interest" description="Disordered" evidence="1">
    <location>
        <begin position="719"/>
        <end position="738"/>
    </location>
</feature>
<feature type="compositionally biased region" description="Basic and acidic residues" evidence="1">
    <location>
        <begin position="922"/>
        <end position="940"/>
    </location>
</feature>
<feature type="compositionally biased region" description="Polar residues" evidence="1">
    <location>
        <begin position="822"/>
        <end position="831"/>
    </location>
</feature>
<feature type="region of interest" description="Disordered" evidence="1">
    <location>
        <begin position="792"/>
        <end position="1204"/>
    </location>
</feature>
<feature type="compositionally biased region" description="Low complexity" evidence="1">
    <location>
        <begin position="1085"/>
        <end position="1106"/>
    </location>
</feature>
<reference evidence="2" key="1">
    <citation type="submission" date="2023-06" db="EMBL/GenBank/DDBJ databases">
        <title>Genome-scale phylogeny and comparative genomics of the fungal order Sordariales.</title>
        <authorList>
            <consortium name="Lawrence Berkeley National Laboratory"/>
            <person name="Hensen N."/>
            <person name="Bonometti L."/>
            <person name="Westerberg I."/>
            <person name="Brannstrom I.O."/>
            <person name="Guillou S."/>
            <person name="Cros-Aarteil S."/>
            <person name="Calhoun S."/>
            <person name="Haridas S."/>
            <person name="Kuo A."/>
            <person name="Mondo S."/>
            <person name="Pangilinan J."/>
            <person name="Riley R."/>
            <person name="Labutti K."/>
            <person name="Andreopoulos B."/>
            <person name="Lipzen A."/>
            <person name="Chen C."/>
            <person name="Yanf M."/>
            <person name="Daum C."/>
            <person name="Ng V."/>
            <person name="Clum A."/>
            <person name="Steindorff A."/>
            <person name="Ohm R."/>
            <person name="Martin F."/>
            <person name="Silar P."/>
            <person name="Natvig D."/>
            <person name="Lalanne C."/>
            <person name="Gautier V."/>
            <person name="Ament-Velasquez S.L."/>
            <person name="Kruys A."/>
            <person name="Hutchinson M.I."/>
            <person name="Powell A.J."/>
            <person name="Barry K."/>
            <person name="Miller A.N."/>
            <person name="Grigoriev I.V."/>
            <person name="Debuchy R."/>
            <person name="Gladieux P."/>
            <person name="Thoren M.H."/>
            <person name="Johannesson H."/>
        </authorList>
    </citation>
    <scope>NUCLEOTIDE SEQUENCE</scope>
    <source>
        <strain evidence="2">PSN4</strain>
    </source>
</reference>
<feature type="compositionally biased region" description="Polar residues" evidence="1">
    <location>
        <begin position="452"/>
        <end position="483"/>
    </location>
</feature>
<protein>
    <recommendedName>
        <fullName evidence="4">ADF-H domain-containing protein</fullName>
    </recommendedName>
</protein>
<feature type="compositionally biased region" description="Low complexity" evidence="1">
    <location>
        <begin position="972"/>
        <end position="982"/>
    </location>
</feature>
<evidence type="ECO:0000256" key="1">
    <source>
        <dbReference type="SAM" id="MobiDB-lite"/>
    </source>
</evidence>
<sequence>MSLNGLDDVKVKEAHDAAVAEPGGWFLLKYASRDEVELLDRGNGGVVEIRNAVAQYEEKSPLYGFLRYRRRNVIIKYLPEDCSRLVQARVTVHFNSVCDRFSPFDTSFSISEAKELKDTKLSAACSLHAASGSTSSSTSSLRRRRLVEIAEEEEDEERDRKRQSVVKEDEQPVKEGETSPPPTLNANLASSPDGSKFVEDLEPPNFTGVPRPPSPAKSFDDAGRRMSSQSARPDLYSSSYLYGKPRVKLAPRPSADLSGRPRTSAGNPTFRPVSSIPAGLKLSKTPKKGRKDQDDDMLESPIKEEAETPFSSVSSPGAELVPPSAEPARPHTSGGPQPELSRAPSFKANIPTMPPPPTKQNTMTPEKQRLLKAMKLREKKKQMYLQPTPDVPTVELSSAPSTPGLAEEALDGERLGEAQEKDDAAGENDNLLSDNLSIARTDSAIGIDRTDQASVDTHSDSHPTSPLANSDIGDSTQASSLSESTDETVHAAKESALQLPHDGNNDDAASISSDEDERSVPEVLVADMDEKVENTESEIDHEQDIDTISSPAVPPEAVGEETAPAVTSIPALSPSVPSTGVEAEDEVADDVRTEPDVKAEEAPSSPTDLAESVSEEPPQIHIPVSKFSTRENKSPSSVANATIPMIASPGDGAGHEDGSRTEVDASDAASVETGRSRRRADLEIRTDLKLAENDKRHSMVSLSDDDGLMDELQSATVQQAKPIMVSKTPKSPTLPTESNAKRLAAGLESGSTSPRIVRTVSNPVRGKLLTPGDVSTSSARTVSSGAAFLHKITQQPSSAELKPKSGKIGSSISQRIKALEKLSSSSTTGDTPSKDRPAATFFSVRKPSGREPSRSPSVADRANSLTRGGPTPSPPDSGESSPESAKISLRDRNRGMVSRLSMFEGGKPPRGRPESIQVTARIIRDPGQKFPKVPEVKTDPADFEPLDLKQSPLLVDVQKRSHSPSPLRTSTAVVEPAPAEQEAQPEKQSLLQRRFSKERRSQSQDRHEQAVHDSDKEVFDGPRPRRRSSLTVVKDFIKDRRESLLGAKSPSTDNLGLSLSMGGLSSPALPTPSKSPRPPSVHQNSIFPRRLSISSRRSSIEQSSPPAALSSTNLTAAGLSPPPRTAEGNESEGDVGSVSGLGDKKSSGSGGSNSGSTATSPTPGKSSSSRATRFMRRLSNSLSSSRKNVTPSISPTVAEEEDAEVEAAGMGIPQSSGSGATGGSSYLQPTIVSYMGDVNVQFPDNLLWKRRTICLDSQGFLILSAVQGGTSAAVPLSVQSKDRHHQAGAIKRYHMCDFKPPYTPEMEVQELPNSVVLDFVDGSGLQIACEDRAGQMNVLHVLQEAHHNHTNFGQ</sequence>
<feature type="compositionally biased region" description="Basic and acidic residues" evidence="1">
    <location>
        <begin position="158"/>
        <end position="177"/>
    </location>
</feature>
<dbReference type="SUPFAM" id="SSF55753">
    <property type="entry name" value="Actin depolymerizing proteins"/>
    <property type="match status" value="1"/>
</dbReference>
<dbReference type="CDD" id="cd11282">
    <property type="entry name" value="ADF_coactosin_like"/>
    <property type="match status" value="1"/>
</dbReference>
<feature type="region of interest" description="Disordered" evidence="1">
    <location>
        <begin position="383"/>
        <end position="679"/>
    </location>
</feature>
<feature type="compositionally biased region" description="Basic and acidic residues" evidence="1">
    <location>
        <begin position="998"/>
        <end position="1023"/>
    </location>
</feature>
<feature type="compositionally biased region" description="Low complexity" evidence="1">
    <location>
        <begin position="1154"/>
        <end position="1169"/>
    </location>
</feature>
<accession>A0AAJ0F365</accession>
<feature type="compositionally biased region" description="Polar residues" evidence="1">
    <location>
        <begin position="728"/>
        <end position="738"/>
    </location>
</feature>
<name>A0AAJ0F365_9PEZI</name>
<dbReference type="InterPro" id="IPR029006">
    <property type="entry name" value="ADF-H/Gelsolin-like_dom_sf"/>
</dbReference>
<proteinExistence type="predicted"/>
<evidence type="ECO:0000313" key="2">
    <source>
        <dbReference type="EMBL" id="KAK1751887.1"/>
    </source>
</evidence>